<name>A0ABR8RP10_9CELL</name>
<dbReference type="InterPro" id="IPR016181">
    <property type="entry name" value="Acyl_CoA_acyltransferase"/>
</dbReference>
<dbReference type="EMBL" id="JACSQQ010000004">
    <property type="protein sequence ID" value="MBD7949534.1"/>
    <property type="molecule type" value="Genomic_DNA"/>
</dbReference>
<dbReference type="CDD" id="cd04301">
    <property type="entry name" value="NAT_SF"/>
    <property type="match status" value="1"/>
</dbReference>
<sequence length="174" mass="18633">MPSRLPRPSSTGTDGSTSTVGGEGAALSVRAFAAADYSWLRVWYEDPVLDEELGPLDDEWLEYVLADETGEELVVLSDGVPVAVVGIVWANGESTAHAVTDIAVDPARRGTGLGRVALDQVVAHVERDAPDGWVAFVDRENLAAFAFFSALGWEHAAEPDPQDEDGMHTFALRP</sequence>
<proteinExistence type="predicted"/>
<reference evidence="3 4" key="1">
    <citation type="submission" date="2020-08" db="EMBL/GenBank/DDBJ databases">
        <title>A Genomic Blueprint of the Chicken Gut Microbiome.</title>
        <authorList>
            <person name="Gilroy R."/>
            <person name="Ravi A."/>
            <person name="Getino M."/>
            <person name="Pursley I."/>
            <person name="Horton D.L."/>
            <person name="Alikhan N.-F."/>
            <person name="Baker D."/>
            <person name="Gharbi K."/>
            <person name="Hall N."/>
            <person name="Watson M."/>
            <person name="Adriaenssens E.M."/>
            <person name="Foster-Nyarko E."/>
            <person name="Jarju S."/>
            <person name="Secka A."/>
            <person name="Antonio M."/>
            <person name="Oren A."/>
            <person name="Chaudhuri R."/>
            <person name="La Ragione R.M."/>
            <person name="Hildebrand F."/>
            <person name="Pallen M.J."/>
        </authorList>
    </citation>
    <scope>NUCLEOTIDE SEQUENCE [LARGE SCALE GENOMIC DNA]</scope>
    <source>
        <strain evidence="3 4">Sa4CUA1</strain>
    </source>
</reference>
<dbReference type="Proteomes" id="UP000641803">
    <property type="component" value="Unassembled WGS sequence"/>
</dbReference>
<protein>
    <submittedName>
        <fullName evidence="3">GNAT family N-acetyltransferase</fullName>
    </submittedName>
</protein>
<feature type="compositionally biased region" description="Low complexity" evidence="1">
    <location>
        <begin position="9"/>
        <end position="20"/>
    </location>
</feature>
<gene>
    <name evidence="3" type="ORF">H9652_03805</name>
</gene>
<evidence type="ECO:0000259" key="2">
    <source>
        <dbReference type="PROSITE" id="PS51186"/>
    </source>
</evidence>
<keyword evidence="4" id="KW-1185">Reference proteome</keyword>
<dbReference type="PROSITE" id="PS51186">
    <property type="entry name" value="GNAT"/>
    <property type="match status" value="1"/>
</dbReference>
<evidence type="ECO:0000313" key="4">
    <source>
        <dbReference type="Proteomes" id="UP000641803"/>
    </source>
</evidence>
<evidence type="ECO:0000313" key="3">
    <source>
        <dbReference type="EMBL" id="MBD7949534.1"/>
    </source>
</evidence>
<comment type="caution">
    <text evidence="3">The sequence shown here is derived from an EMBL/GenBank/DDBJ whole genome shotgun (WGS) entry which is preliminary data.</text>
</comment>
<dbReference type="SUPFAM" id="SSF55729">
    <property type="entry name" value="Acyl-CoA N-acyltransferases (Nat)"/>
    <property type="match status" value="1"/>
</dbReference>
<accession>A0ABR8RP10</accession>
<feature type="domain" description="N-acetyltransferase" evidence="2">
    <location>
        <begin position="27"/>
        <end position="174"/>
    </location>
</feature>
<dbReference type="RefSeq" id="WP_191794897.1">
    <property type="nucleotide sequence ID" value="NZ_JACSQQ010000004.1"/>
</dbReference>
<feature type="region of interest" description="Disordered" evidence="1">
    <location>
        <begin position="1"/>
        <end position="21"/>
    </location>
</feature>
<dbReference type="Gene3D" id="3.40.630.30">
    <property type="match status" value="1"/>
</dbReference>
<organism evidence="3 4">
    <name type="scientific">Oerskovia rustica</name>
    <dbReference type="NCBI Taxonomy" id="2762237"/>
    <lineage>
        <taxon>Bacteria</taxon>
        <taxon>Bacillati</taxon>
        <taxon>Actinomycetota</taxon>
        <taxon>Actinomycetes</taxon>
        <taxon>Micrococcales</taxon>
        <taxon>Cellulomonadaceae</taxon>
        <taxon>Oerskovia</taxon>
    </lineage>
</organism>
<dbReference type="InterPro" id="IPR000182">
    <property type="entry name" value="GNAT_dom"/>
</dbReference>
<dbReference type="Pfam" id="PF00583">
    <property type="entry name" value="Acetyltransf_1"/>
    <property type="match status" value="1"/>
</dbReference>
<evidence type="ECO:0000256" key="1">
    <source>
        <dbReference type="SAM" id="MobiDB-lite"/>
    </source>
</evidence>